<dbReference type="Gene3D" id="2.40.50.90">
    <property type="match status" value="1"/>
</dbReference>
<reference evidence="3 4" key="1">
    <citation type="submission" date="2019-07" db="EMBL/GenBank/DDBJ databases">
        <title>Whole genome shotgun sequence of Skermanella aerolata NBRC 106429.</title>
        <authorList>
            <person name="Hosoyama A."/>
            <person name="Uohara A."/>
            <person name="Ohji S."/>
            <person name="Ichikawa N."/>
        </authorList>
    </citation>
    <scope>NUCLEOTIDE SEQUENCE [LARGE SCALE GENOMIC DNA]</scope>
    <source>
        <strain evidence="3 4">NBRC 106429</strain>
    </source>
</reference>
<organism evidence="3 4">
    <name type="scientific">Skermanella aerolata</name>
    <dbReference type="NCBI Taxonomy" id="393310"/>
    <lineage>
        <taxon>Bacteria</taxon>
        <taxon>Pseudomonadati</taxon>
        <taxon>Pseudomonadota</taxon>
        <taxon>Alphaproteobacteria</taxon>
        <taxon>Rhodospirillales</taxon>
        <taxon>Azospirillaceae</taxon>
        <taxon>Skermanella</taxon>
    </lineage>
</organism>
<dbReference type="RefSeq" id="WP_244619656.1">
    <property type="nucleotide sequence ID" value="NZ_BJYZ01000026.1"/>
</dbReference>
<evidence type="ECO:0000259" key="2">
    <source>
        <dbReference type="SMART" id="SM00318"/>
    </source>
</evidence>
<dbReference type="AlphaFoldDB" id="A0A512DXE4"/>
<feature type="signal peptide" evidence="1">
    <location>
        <begin position="1"/>
        <end position="24"/>
    </location>
</feature>
<dbReference type="InterPro" id="IPR035437">
    <property type="entry name" value="SNase_OB-fold_sf"/>
</dbReference>
<sequence length="168" mass="18228">MIWGRIIAIALGIAGFNTSAPSHAARIAETEVQGAGSAMEGDVVSVKGTMVRLRGIDAPDPGQICRTLRGVEYDCFTAARAQLQQMLDLGEVTCVAKEQDRNQQHIGVCHVLGKDLSAAMLVRGWAFAYRSLSTAYGGLEARAQARKAGMWAGRVEAPWLWRTRKLNE</sequence>
<keyword evidence="4" id="KW-1185">Reference proteome</keyword>
<dbReference type="SUPFAM" id="SSF50199">
    <property type="entry name" value="Staphylococcal nuclease"/>
    <property type="match status" value="1"/>
</dbReference>
<feature type="domain" description="TNase-like" evidence="2">
    <location>
        <begin position="30"/>
        <end position="153"/>
    </location>
</feature>
<dbReference type="EMBL" id="BJYZ01000026">
    <property type="protein sequence ID" value="GEO41144.1"/>
    <property type="molecule type" value="Genomic_DNA"/>
</dbReference>
<dbReference type="Proteomes" id="UP000321523">
    <property type="component" value="Unassembled WGS sequence"/>
</dbReference>
<evidence type="ECO:0000313" key="4">
    <source>
        <dbReference type="Proteomes" id="UP000321523"/>
    </source>
</evidence>
<gene>
    <name evidence="3" type="ORF">SAE02_52920</name>
</gene>
<keyword evidence="1" id="KW-0732">Signal</keyword>
<feature type="chain" id="PRO_5022083078" description="TNase-like domain-containing protein" evidence="1">
    <location>
        <begin position="25"/>
        <end position="168"/>
    </location>
</feature>
<dbReference type="Pfam" id="PF00565">
    <property type="entry name" value="SNase"/>
    <property type="match status" value="1"/>
</dbReference>
<protein>
    <recommendedName>
        <fullName evidence="2">TNase-like domain-containing protein</fullName>
    </recommendedName>
</protein>
<name>A0A512DXE4_9PROT</name>
<dbReference type="SMART" id="SM00318">
    <property type="entry name" value="SNc"/>
    <property type="match status" value="1"/>
</dbReference>
<comment type="caution">
    <text evidence="3">The sequence shown here is derived from an EMBL/GenBank/DDBJ whole genome shotgun (WGS) entry which is preliminary data.</text>
</comment>
<evidence type="ECO:0000313" key="3">
    <source>
        <dbReference type="EMBL" id="GEO41144.1"/>
    </source>
</evidence>
<evidence type="ECO:0000256" key="1">
    <source>
        <dbReference type="SAM" id="SignalP"/>
    </source>
</evidence>
<accession>A0A512DXE4</accession>
<dbReference type="InterPro" id="IPR016071">
    <property type="entry name" value="Staphylococal_nuclease_OB-fold"/>
</dbReference>
<proteinExistence type="predicted"/>